<keyword evidence="1" id="KW-0472">Membrane</keyword>
<proteinExistence type="predicted"/>
<evidence type="ECO:0000313" key="2">
    <source>
        <dbReference type="EMBL" id="MBA0778562.1"/>
    </source>
</evidence>
<evidence type="ECO:0000313" key="3">
    <source>
        <dbReference type="Proteomes" id="UP000593568"/>
    </source>
</evidence>
<sequence>MKTEPGLFIPSIKFLIQCFMSFAIMLMVLIMLVFTSSGMNLERSISIRLD</sequence>
<accession>A0A7J9EZS7</accession>
<dbReference type="AlphaFoldDB" id="A0A7J9EZS7"/>
<reference evidence="2 3" key="1">
    <citation type="journal article" date="2019" name="Genome Biol. Evol.">
        <title>Insights into the evolution of the New World diploid cottons (Gossypium, subgenus Houzingenia) based on genome sequencing.</title>
        <authorList>
            <person name="Grover C.E."/>
            <person name="Arick M.A. 2nd"/>
            <person name="Thrash A."/>
            <person name="Conover J.L."/>
            <person name="Sanders W.S."/>
            <person name="Peterson D.G."/>
            <person name="Frelichowski J.E."/>
            <person name="Scheffler J.A."/>
            <person name="Scheffler B.E."/>
            <person name="Wendel J.F."/>
        </authorList>
    </citation>
    <scope>NUCLEOTIDE SEQUENCE [LARGE SCALE GENOMIC DNA]</scope>
    <source>
        <strain evidence="2">8</strain>
        <tissue evidence="2">Leaf</tissue>
    </source>
</reference>
<name>A0A7J9EZS7_9ROSI</name>
<feature type="transmembrane region" description="Helical" evidence="1">
    <location>
        <begin position="12"/>
        <end position="34"/>
    </location>
</feature>
<evidence type="ECO:0000256" key="1">
    <source>
        <dbReference type="SAM" id="Phobius"/>
    </source>
</evidence>
<gene>
    <name evidence="2" type="ORF">Gotri_006412</name>
</gene>
<keyword evidence="1" id="KW-1133">Transmembrane helix</keyword>
<keyword evidence="1" id="KW-0812">Transmembrane</keyword>
<dbReference type="EMBL" id="JABEZW010000010">
    <property type="protein sequence ID" value="MBA0778562.1"/>
    <property type="molecule type" value="Genomic_DNA"/>
</dbReference>
<dbReference type="Proteomes" id="UP000593568">
    <property type="component" value="Unassembled WGS sequence"/>
</dbReference>
<feature type="non-terminal residue" evidence="2">
    <location>
        <position position="50"/>
    </location>
</feature>
<organism evidence="2 3">
    <name type="scientific">Gossypium trilobum</name>
    <dbReference type="NCBI Taxonomy" id="34281"/>
    <lineage>
        <taxon>Eukaryota</taxon>
        <taxon>Viridiplantae</taxon>
        <taxon>Streptophyta</taxon>
        <taxon>Embryophyta</taxon>
        <taxon>Tracheophyta</taxon>
        <taxon>Spermatophyta</taxon>
        <taxon>Magnoliopsida</taxon>
        <taxon>eudicotyledons</taxon>
        <taxon>Gunneridae</taxon>
        <taxon>Pentapetalae</taxon>
        <taxon>rosids</taxon>
        <taxon>malvids</taxon>
        <taxon>Malvales</taxon>
        <taxon>Malvaceae</taxon>
        <taxon>Malvoideae</taxon>
        <taxon>Gossypium</taxon>
    </lineage>
</organism>
<protein>
    <submittedName>
        <fullName evidence="2">Uncharacterized protein</fullName>
    </submittedName>
</protein>
<keyword evidence="3" id="KW-1185">Reference proteome</keyword>
<comment type="caution">
    <text evidence="2">The sequence shown here is derived from an EMBL/GenBank/DDBJ whole genome shotgun (WGS) entry which is preliminary data.</text>
</comment>